<dbReference type="AlphaFoldDB" id="A0AAX2CKK3"/>
<dbReference type="InterPro" id="IPR058915">
    <property type="entry name" value="AcrVA2-like"/>
</dbReference>
<sequence length="242" mass="29106">MLPDKYEKFDRIILNAKNIEFMNTYMKEIAEVDLHIPLEQGVLIIEKWFNDKVDVFFPFWQDKERNVMVIEIFTEEFGKKRIAKAEIDSNGKINIVDTIMMDVSFQNLSFQEKQLMLKEIYNFVNLAIDALARIFYLMTNYREQKIVTLKENTIRVSKNKTNKNKKKKSISRKIKRVEYKLSSEALEQMKITAKRKRYMRHTNSWTRRGHWRQYKSGKRVWIEPTTIKLSDNNDIEAAEYRL</sequence>
<name>A0AAX2CKK3_9BACI</name>
<comment type="caution">
    <text evidence="1">The sequence shown here is derived from an EMBL/GenBank/DDBJ whole genome shotgun (WGS) entry which is preliminary data.</text>
</comment>
<evidence type="ECO:0000313" key="2">
    <source>
        <dbReference type="Proteomes" id="UP000242164"/>
    </source>
</evidence>
<protein>
    <submittedName>
        <fullName evidence="1">Uncharacterized protein</fullName>
    </submittedName>
</protein>
<dbReference type="Proteomes" id="UP000242164">
    <property type="component" value="Unassembled WGS sequence"/>
</dbReference>
<gene>
    <name evidence="1" type="ORF">BCB44BAC_03298</name>
</gene>
<organism evidence="1 2">
    <name type="scientific">Bacillus cytotoxicus</name>
    <dbReference type="NCBI Taxonomy" id="580165"/>
    <lineage>
        <taxon>Bacteria</taxon>
        <taxon>Bacillati</taxon>
        <taxon>Bacillota</taxon>
        <taxon>Bacilli</taxon>
        <taxon>Bacillales</taxon>
        <taxon>Bacillaceae</taxon>
        <taxon>Bacillus</taxon>
        <taxon>Bacillus cereus group</taxon>
    </lineage>
</organism>
<dbReference type="Pfam" id="PF26125">
    <property type="entry name" value="AcrVA2-like"/>
    <property type="match status" value="1"/>
</dbReference>
<accession>A0AAX2CKK3</accession>
<evidence type="ECO:0000313" key="1">
    <source>
        <dbReference type="EMBL" id="SCM00328.1"/>
    </source>
</evidence>
<proteinExistence type="predicted"/>
<reference evidence="1 2" key="1">
    <citation type="submission" date="2016-08" db="EMBL/GenBank/DDBJ databases">
        <authorList>
            <person name="Loux V."/>
            <person name="Rue O."/>
        </authorList>
    </citation>
    <scope>NUCLEOTIDE SEQUENCE [LARGE SCALE GENOMIC DNA]</scope>
    <source>
        <strain evidence="1 2">AFSSA_08CEB44bac</strain>
    </source>
</reference>
<dbReference type="RefSeq" id="WP_087099131.1">
    <property type="nucleotide sequence ID" value="NZ_CP066179.1"/>
</dbReference>
<dbReference type="EMBL" id="FMIK01000044">
    <property type="protein sequence ID" value="SCM00328.1"/>
    <property type="molecule type" value="Genomic_DNA"/>
</dbReference>